<dbReference type="Proteomes" id="UP000276133">
    <property type="component" value="Unassembled WGS sequence"/>
</dbReference>
<organism evidence="1 2">
    <name type="scientific">Brachionus plicatilis</name>
    <name type="common">Marine rotifer</name>
    <name type="synonym">Brachionus muelleri</name>
    <dbReference type="NCBI Taxonomy" id="10195"/>
    <lineage>
        <taxon>Eukaryota</taxon>
        <taxon>Metazoa</taxon>
        <taxon>Spiralia</taxon>
        <taxon>Gnathifera</taxon>
        <taxon>Rotifera</taxon>
        <taxon>Eurotatoria</taxon>
        <taxon>Monogononta</taxon>
        <taxon>Pseudotrocha</taxon>
        <taxon>Ploima</taxon>
        <taxon>Brachionidae</taxon>
        <taxon>Brachionus</taxon>
    </lineage>
</organism>
<dbReference type="EMBL" id="REGN01006225">
    <property type="protein sequence ID" value="RNA10383.1"/>
    <property type="molecule type" value="Genomic_DNA"/>
</dbReference>
<sequence>MSNLIYITSHKSSIDFEVTVQIKTNLYALCSSTHPQLIYSERNIRRRVEEESNNKVRTNYMLAILKRGRRQNLI</sequence>
<name>A0A3M7QGK9_BRAPC</name>
<protein>
    <submittedName>
        <fullName evidence="1">Uncharacterized protein</fullName>
    </submittedName>
</protein>
<keyword evidence="2" id="KW-1185">Reference proteome</keyword>
<gene>
    <name evidence="1" type="ORF">BpHYR1_048170</name>
</gene>
<evidence type="ECO:0000313" key="1">
    <source>
        <dbReference type="EMBL" id="RNA10383.1"/>
    </source>
</evidence>
<accession>A0A3M7QGK9</accession>
<dbReference type="AlphaFoldDB" id="A0A3M7QGK9"/>
<proteinExistence type="predicted"/>
<reference evidence="1 2" key="1">
    <citation type="journal article" date="2018" name="Sci. Rep.">
        <title>Genomic signatures of local adaptation to the degree of environmental predictability in rotifers.</title>
        <authorList>
            <person name="Franch-Gras L."/>
            <person name="Hahn C."/>
            <person name="Garcia-Roger E.M."/>
            <person name="Carmona M.J."/>
            <person name="Serra M."/>
            <person name="Gomez A."/>
        </authorList>
    </citation>
    <scope>NUCLEOTIDE SEQUENCE [LARGE SCALE GENOMIC DNA]</scope>
    <source>
        <strain evidence="1">HYR1</strain>
    </source>
</reference>
<evidence type="ECO:0000313" key="2">
    <source>
        <dbReference type="Proteomes" id="UP000276133"/>
    </source>
</evidence>
<comment type="caution">
    <text evidence="1">The sequence shown here is derived from an EMBL/GenBank/DDBJ whole genome shotgun (WGS) entry which is preliminary data.</text>
</comment>